<proteinExistence type="inferred from homology"/>
<evidence type="ECO:0000256" key="4">
    <source>
        <dbReference type="ARBA" id="ARBA00022617"/>
    </source>
</evidence>
<evidence type="ECO:0000256" key="8">
    <source>
        <dbReference type="ARBA" id="ARBA00023033"/>
    </source>
</evidence>
<dbReference type="GO" id="GO:0016705">
    <property type="term" value="F:oxidoreductase activity, acting on paired donors, with incorporation or reduction of molecular oxygen"/>
    <property type="evidence" value="ECO:0007669"/>
    <property type="project" value="InterPro"/>
</dbReference>
<evidence type="ECO:0000256" key="9">
    <source>
        <dbReference type="SAM" id="Phobius"/>
    </source>
</evidence>
<dbReference type="InterPro" id="IPR001128">
    <property type="entry name" value="Cyt_P450"/>
</dbReference>
<keyword evidence="9" id="KW-0812">Transmembrane</keyword>
<sequence length="409" mass="46258">MISIWVIDIPLALLAASLSVAYLWSKRKYRGLPLPPGPKGWPLIGNVFDIPMIRGWEVYHKWCKELETGILYLNAAGTGIIVLDTYEDCISLLEKRSAIYSGRMKMRMIQDLMGWDFNFAGADYGSAWRRSRRLMHDSFNSKAVKSFQPLQLKMARMILPQLGENTDILPLLRHNTGGTILSITYGLNVQPKDDPFIESSEKGSQTLANVPYPGAYLVDHIEILKHVPAWLPGAKFKRDANKWRKLTLDMINKPFDALKAEMAHGTATPSFAYNLLQKAVNNAPEALYSEADMRNVSATLYGAGVDTIQILLGVCILSLLSHPDKMKKIQDEIDSFTHGSRLPEFSDEENFQYLKAFIKEALRFWSFVPMALPHYLAVDDVYKGYFLPAKSMVIPNVWQVRLLPIDDAD</sequence>
<dbReference type="InterPro" id="IPR050364">
    <property type="entry name" value="Cytochrome_P450_fung"/>
</dbReference>
<dbReference type="Proteomes" id="UP000567179">
    <property type="component" value="Unassembled WGS sequence"/>
</dbReference>
<evidence type="ECO:0000256" key="6">
    <source>
        <dbReference type="ARBA" id="ARBA00023002"/>
    </source>
</evidence>
<dbReference type="GO" id="GO:0020037">
    <property type="term" value="F:heme binding"/>
    <property type="evidence" value="ECO:0007669"/>
    <property type="project" value="InterPro"/>
</dbReference>
<keyword evidence="7" id="KW-0408">Iron</keyword>
<evidence type="ECO:0000313" key="10">
    <source>
        <dbReference type="EMBL" id="KAF5310081.1"/>
    </source>
</evidence>
<keyword evidence="9" id="KW-1133">Transmembrane helix</keyword>
<keyword evidence="11" id="KW-1185">Reference proteome</keyword>
<name>A0A8H5ASU9_9AGAR</name>
<evidence type="ECO:0000256" key="3">
    <source>
        <dbReference type="ARBA" id="ARBA00010617"/>
    </source>
</evidence>
<dbReference type="AlphaFoldDB" id="A0A8H5ASU9"/>
<evidence type="ECO:0000313" key="11">
    <source>
        <dbReference type="Proteomes" id="UP000567179"/>
    </source>
</evidence>
<keyword evidence="5" id="KW-0479">Metal-binding</keyword>
<comment type="cofactor">
    <cofactor evidence="1">
        <name>heme</name>
        <dbReference type="ChEBI" id="CHEBI:30413"/>
    </cofactor>
</comment>
<dbReference type="PRINTS" id="PR00463">
    <property type="entry name" value="EP450I"/>
</dbReference>
<dbReference type="GO" id="GO:0004497">
    <property type="term" value="F:monooxygenase activity"/>
    <property type="evidence" value="ECO:0007669"/>
    <property type="project" value="UniProtKB-KW"/>
</dbReference>
<dbReference type="PANTHER" id="PTHR46300:SF7">
    <property type="entry name" value="P450, PUTATIVE (EUROFUNG)-RELATED"/>
    <property type="match status" value="1"/>
</dbReference>
<dbReference type="InterPro" id="IPR002401">
    <property type="entry name" value="Cyt_P450_E_grp-I"/>
</dbReference>
<dbReference type="Gene3D" id="1.10.630.10">
    <property type="entry name" value="Cytochrome P450"/>
    <property type="match status" value="1"/>
</dbReference>
<dbReference type="PANTHER" id="PTHR46300">
    <property type="entry name" value="P450, PUTATIVE (EUROFUNG)-RELATED-RELATED"/>
    <property type="match status" value="1"/>
</dbReference>
<gene>
    <name evidence="10" type="ORF">D9619_010339</name>
</gene>
<dbReference type="SUPFAM" id="SSF48264">
    <property type="entry name" value="Cytochrome P450"/>
    <property type="match status" value="1"/>
</dbReference>
<feature type="transmembrane region" description="Helical" evidence="9">
    <location>
        <begin position="6"/>
        <end position="24"/>
    </location>
</feature>
<dbReference type="OrthoDB" id="1055148at2759"/>
<keyword evidence="6" id="KW-0560">Oxidoreductase</keyword>
<dbReference type="GO" id="GO:0005506">
    <property type="term" value="F:iron ion binding"/>
    <property type="evidence" value="ECO:0007669"/>
    <property type="project" value="InterPro"/>
</dbReference>
<keyword evidence="4" id="KW-0349">Heme</keyword>
<comment type="pathway">
    <text evidence="2">Secondary metabolite biosynthesis.</text>
</comment>
<protein>
    <recommendedName>
        <fullName evidence="12">Cytochrome P450</fullName>
    </recommendedName>
</protein>
<reference evidence="10 11" key="1">
    <citation type="journal article" date="2020" name="ISME J.">
        <title>Uncovering the hidden diversity of litter-decomposition mechanisms in mushroom-forming fungi.</title>
        <authorList>
            <person name="Floudas D."/>
            <person name="Bentzer J."/>
            <person name="Ahren D."/>
            <person name="Johansson T."/>
            <person name="Persson P."/>
            <person name="Tunlid A."/>
        </authorList>
    </citation>
    <scope>NUCLEOTIDE SEQUENCE [LARGE SCALE GENOMIC DNA]</scope>
    <source>
        <strain evidence="10 11">CBS 101986</strain>
    </source>
</reference>
<evidence type="ECO:0000256" key="2">
    <source>
        <dbReference type="ARBA" id="ARBA00005179"/>
    </source>
</evidence>
<accession>A0A8H5ASU9</accession>
<evidence type="ECO:0000256" key="1">
    <source>
        <dbReference type="ARBA" id="ARBA00001971"/>
    </source>
</evidence>
<dbReference type="EMBL" id="JAACJJ010000058">
    <property type="protein sequence ID" value="KAF5310081.1"/>
    <property type="molecule type" value="Genomic_DNA"/>
</dbReference>
<evidence type="ECO:0000256" key="5">
    <source>
        <dbReference type="ARBA" id="ARBA00022723"/>
    </source>
</evidence>
<keyword evidence="9" id="KW-0472">Membrane</keyword>
<evidence type="ECO:0008006" key="12">
    <source>
        <dbReference type="Google" id="ProtNLM"/>
    </source>
</evidence>
<dbReference type="InterPro" id="IPR036396">
    <property type="entry name" value="Cyt_P450_sf"/>
</dbReference>
<keyword evidence="8" id="KW-0503">Monooxygenase</keyword>
<comment type="similarity">
    <text evidence="3">Belongs to the cytochrome P450 family.</text>
</comment>
<organism evidence="10 11">
    <name type="scientific">Psilocybe cf. subviscida</name>
    <dbReference type="NCBI Taxonomy" id="2480587"/>
    <lineage>
        <taxon>Eukaryota</taxon>
        <taxon>Fungi</taxon>
        <taxon>Dikarya</taxon>
        <taxon>Basidiomycota</taxon>
        <taxon>Agaricomycotina</taxon>
        <taxon>Agaricomycetes</taxon>
        <taxon>Agaricomycetidae</taxon>
        <taxon>Agaricales</taxon>
        <taxon>Agaricineae</taxon>
        <taxon>Strophariaceae</taxon>
        <taxon>Psilocybe</taxon>
    </lineage>
</organism>
<dbReference type="Pfam" id="PF00067">
    <property type="entry name" value="p450"/>
    <property type="match status" value="1"/>
</dbReference>
<evidence type="ECO:0000256" key="7">
    <source>
        <dbReference type="ARBA" id="ARBA00023004"/>
    </source>
</evidence>
<comment type="caution">
    <text evidence="10">The sequence shown here is derived from an EMBL/GenBank/DDBJ whole genome shotgun (WGS) entry which is preliminary data.</text>
</comment>